<organism evidence="1 2">
    <name type="scientific">Caecibacteroides pullorum</name>
    <dbReference type="NCBI Taxonomy" id="2725562"/>
    <lineage>
        <taxon>Bacteria</taxon>
        <taxon>Pseudomonadati</taxon>
        <taxon>Bacteroidota</taxon>
        <taxon>Bacteroidia</taxon>
        <taxon>Bacteroidales</taxon>
        <taxon>Bacteroidaceae</taxon>
        <taxon>Caecibacteroides</taxon>
    </lineage>
</organism>
<dbReference type="Proteomes" id="UP000698924">
    <property type="component" value="Unassembled WGS sequence"/>
</dbReference>
<reference evidence="1 2" key="1">
    <citation type="journal article" date="2021" name="Sci. Rep.">
        <title>The distribution of antibiotic resistance genes in chicken gut microbiota commensals.</title>
        <authorList>
            <person name="Juricova H."/>
            <person name="Matiasovicova J."/>
            <person name="Kubasova T."/>
            <person name="Cejkova D."/>
            <person name="Rychlik I."/>
        </authorList>
    </citation>
    <scope>NUCLEOTIDE SEQUENCE [LARGE SCALE GENOMIC DNA]</scope>
    <source>
        <strain evidence="1 2">An421</strain>
    </source>
</reference>
<dbReference type="RefSeq" id="WP_021848823.1">
    <property type="nucleotide sequence ID" value="NZ_JAAZTS010000010.1"/>
</dbReference>
<keyword evidence="2" id="KW-1185">Reference proteome</keyword>
<name>A0AA41D969_9BACT</name>
<dbReference type="AlphaFoldDB" id="A0AA41D969"/>
<proteinExistence type="predicted"/>
<evidence type="ECO:0000313" key="2">
    <source>
        <dbReference type="Proteomes" id="UP000698924"/>
    </source>
</evidence>
<sequence>MIRRILLTIVLLLVSAYLIVAVTAFNRKPKAAVCSDLELVIKDTVYAGFITKKEVLSMLRKEKLDPVGRDLDEVRTDRLEEVLSAHPLIDRVECYKTPSGKVCTEVSQRIPIMRVMSSRGNNYYLDNKGTIMPPGAKCVAHVPLATGHIEKSFAMEKLYKFGVFLQQNPFWDAQIEQIYICADQTVELVPRVGDHLIYLGELKDYDRKLDRLKEFYQKALNKVGWNKYSRINVEFDNQIICTKRD</sequence>
<protein>
    <submittedName>
        <fullName evidence="1">Cell division protein FtsQ</fullName>
    </submittedName>
</protein>
<keyword evidence="1" id="KW-0132">Cell division</keyword>
<dbReference type="GO" id="GO:0051301">
    <property type="term" value="P:cell division"/>
    <property type="evidence" value="ECO:0007669"/>
    <property type="project" value="UniProtKB-KW"/>
</dbReference>
<keyword evidence="1" id="KW-0131">Cell cycle</keyword>
<dbReference type="EMBL" id="JACJMO010000009">
    <property type="protein sequence ID" value="MBM6857521.1"/>
    <property type="molecule type" value="Genomic_DNA"/>
</dbReference>
<evidence type="ECO:0000313" key="1">
    <source>
        <dbReference type="EMBL" id="MBM6857521.1"/>
    </source>
</evidence>
<gene>
    <name evidence="1" type="ORF">H6D15_07920</name>
</gene>
<accession>A0AA41D969</accession>
<comment type="caution">
    <text evidence="1">The sequence shown here is derived from an EMBL/GenBank/DDBJ whole genome shotgun (WGS) entry which is preliminary data.</text>
</comment>